<proteinExistence type="predicted"/>
<organism evidence="1">
    <name type="scientific">uncultured Caudovirales phage</name>
    <dbReference type="NCBI Taxonomy" id="2100421"/>
    <lineage>
        <taxon>Viruses</taxon>
        <taxon>Duplodnaviria</taxon>
        <taxon>Heunggongvirae</taxon>
        <taxon>Uroviricota</taxon>
        <taxon>Caudoviricetes</taxon>
        <taxon>Peduoviridae</taxon>
        <taxon>Maltschvirus</taxon>
        <taxon>Maltschvirus maltsch</taxon>
    </lineage>
</organism>
<dbReference type="EMBL" id="LR797076">
    <property type="protein sequence ID" value="CAB4185755.1"/>
    <property type="molecule type" value="Genomic_DNA"/>
</dbReference>
<reference evidence="1" key="1">
    <citation type="submission" date="2020-05" db="EMBL/GenBank/DDBJ databases">
        <authorList>
            <person name="Chiriac C."/>
            <person name="Salcher M."/>
            <person name="Ghai R."/>
            <person name="Kavagutti S V."/>
        </authorList>
    </citation>
    <scope>NUCLEOTIDE SEQUENCE</scope>
</reference>
<accession>A0A6J5QYI0</accession>
<evidence type="ECO:0000313" key="1">
    <source>
        <dbReference type="EMBL" id="CAB4185755.1"/>
    </source>
</evidence>
<dbReference type="EMBL" id="LR797198">
    <property type="protein sequence ID" value="CAB4193502.1"/>
    <property type="molecule type" value="Genomic_DNA"/>
</dbReference>
<sequence length="244" mass="26497">MAATPNNQAILNLSVQQKGIFVMAEDDPNNRDPIARKKLEALYGEGNILVLSKQQFLAYQGGKDLVSIFSSEKYDPTRYQEDNEEEGFTGPVTFPPPINLTVKAGSAKRQEDGTVTITVEFEGESSIAGQFVDYFADKIAPQKAPFNKVTGITAVGNYPIITVGFNTATDSSNYVIKLIDVATNTFLARPYTPAQGASKGTFSFTGVPRKRFNVSVTPYNDNGLAGPEAFAMNGSIKKEIDFVL</sequence>
<name>A0A6J5QYI0_9CAUD</name>
<evidence type="ECO:0000313" key="2">
    <source>
        <dbReference type="EMBL" id="CAB4193502.1"/>
    </source>
</evidence>
<gene>
    <name evidence="1" type="ORF">UFOVP1119_113</name>
    <name evidence="2" type="ORF">UFOVP1238_87</name>
</gene>
<protein>
    <submittedName>
        <fullName evidence="1">Uncharacterized protein</fullName>
    </submittedName>
</protein>